<dbReference type="EMBL" id="FNID01000015">
    <property type="protein sequence ID" value="SDN27326.1"/>
    <property type="molecule type" value="Genomic_DNA"/>
</dbReference>
<gene>
    <name evidence="1" type="ORF">SAMN05192585_1152</name>
</gene>
<sequence>MQKLSYAYDSLARLTNKTINGANNYAVGYSYEDVSDSKTTTLLSSINNGGSTLSYTYDKLGNIETISENGNLKATYHYDALSQLTREDNLWQDETIVYAYDVSGNIQSKATYAYTDPAVEPANATDTINYTYGDSNWKDKLTAYNGQSITYDEIGNMLWLS</sequence>
<name>A0A1H0A3Q3_9FIRM</name>
<reference evidence="1 2" key="1">
    <citation type="submission" date="2016-10" db="EMBL/GenBank/DDBJ databases">
        <authorList>
            <person name="de Groot N.N."/>
        </authorList>
    </citation>
    <scope>NUCLEOTIDE SEQUENCE [LARGE SCALE GENOMIC DNA]</scope>
    <source>
        <strain evidence="1 2">CGMCC 1.5012</strain>
    </source>
</reference>
<dbReference type="OrthoDB" id="1829191at2"/>
<evidence type="ECO:0000313" key="2">
    <source>
        <dbReference type="Proteomes" id="UP000199182"/>
    </source>
</evidence>
<dbReference type="AlphaFoldDB" id="A0A1H0A3Q3"/>
<organism evidence="1 2">
    <name type="scientific">Acetanaerobacterium elongatum</name>
    <dbReference type="NCBI Taxonomy" id="258515"/>
    <lineage>
        <taxon>Bacteria</taxon>
        <taxon>Bacillati</taxon>
        <taxon>Bacillota</taxon>
        <taxon>Clostridia</taxon>
        <taxon>Eubacteriales</taxon>
        <taxon>Oscillospiraceae</taxon>
        <taxon>Acetanaerobacterium</taxon>
    </lineage>
</organism>
<keyword evidence="2" id="KW-1185">Reference proteome</keyword>
<dbReference type="RefSeq" id="WP_092639889.1">
    <property type="nucleotide sequence ID" value="NZ_FNID01000015.1"/>
</dbReference>
<dbReference type="STRING" id="258515.SAMN05192585_1152"/>
<protein>
    <submittedName>
        <fullName evidence="1">YD repeat-containing protein</fullName>
    </submittedName>
</protein>
<proteinExistence type="predicted"/>
<dbReference type="Gene3D" id="2.180.10.10">
    <property type="entry name" value="RHS repeat-associated core"/>
    <property type="match status" value="1"/>
</dbReference>
<dbReference type="Proteomes" id="UP000199182">
    <property type="component" value="Unassembled WGS sequence"/>
</dbReference>
<accession>A0A1H0A3Q3</accession>
<evidence type="ECO:0000313" key="1">
    <source>
        <dbReference type="EMBL" id="SDN27326.1"/>
    </source>
</evidence>